<evidence type="ECO:0000313" key="2">
    <source>
        <dbReference type="Proteomes" id="UP001143856"/>
    </source>
</evidence>
<proteinExistence type="predicted"/>
<organism evidence="1 2">
    <name type="scientific">Xylaria curta</name>
    <dbReference type="NCBI Taxonomy" id="42375"/>
    <lineage>
        <taxon>Eukaryota</taxon>
        <taxon>Fungi</taxon>
        <taxon>Dikarya</taxon>
        <taxon>Ascomycota</taxon>
        <taxon>Pezizomycotina</taxon>
        <taxon>Sordariomycetes</taxon>
        <taxon>Xylariomycetidae</taxon>
        <taxon>Xylariales</taxon>
        <taxon>Xylariaceae</taxon>
        <taxon>Xylaria</taxon>
    </lineage>
</organism>
<comment type="caution">
    <text evidence="1">The sequence shown here is derived from an EMBL/GenBank/DDBJ whole genome shotgun (WGS) entry which is preliminary data.</text>
</comment>
<dbReference type="EMBL" id="JAPDGR010001980">
    <property type="protein sequence ID" value="KAJ2978322.1"/>
    <property type="molecule type" value="Genomic_DNA"/>
</dbReference>
<keyword evidence="2" id="KW-1185">Reference proteome</keyword>
<gene>
    <name evidence="1" type="ORF">NUW58_g7533</name>
</gene>
<reference evidence="1" key="1">
    <citation type="submission" date="2022-10" db="EMBL/GenBank/DDBJ databases">
        <title>Genome Sequence of Xylaria curta.</title>
        <authorList>
            <person name="Buettner E."/>
        </authorList>
    </citation>
    <scope>NUCLEOTIDE SEQUENCE</scope>
    <source>
        <strain evidence="1">Babe10</strain>
    </source>
</reference>
<accession>A0ACC1NG57</accession>
<protein>
    <submittedName>
        <fullName evidence="1">Uncharacterized protein</fullName>
    </submittedName>
</protein>
<evidence type="ECO:0000313" key="1">
    <source>
        <dbReference type="EMBL" id="KAJ2978322.1"/>
    </source>
</evidence>
<dbReference type="Proteomes" id="UP001143856">
    <property type="component" value="Unassembled WGS sequence"/>
</dbReference>
<name>A0ACC1NG57_9PEZI</name>
<sequence length="349" mass="38640">MLISQNDTRIVDKIGGNLLGHILLLSQWLSSGVTERLPPALHKGCGPLMEPIARGISSSDTTDDSEAISEDEKFNDDKSSDEASDNYPQAPDVDTSIVTDADACRNCLPIPTSTNKNNEELVNALLKLNLKAMYNDMKGNNRLILRPTGSVDFLLPSAEVWRPVEEIHQNYPSQPSNRPLKRARKKMASADSFNMLDRHNKTMAAILTRFRNMVLAATDPLPTAAAIPQASLNAMSMNNEVSALVCISLTLLPRGSYSAMLARRHYCYNDFEPSYPPNSPGYLNHLYFVLCKHKHEPHNCDLIKALASAEMNQTTNAPAGKQIKEIENLLALSREIKQLMDSRPATQAR</sequence>